<feature type="signal peptide" evidence="3">
    <location>
        <begin position="1"/>
        <end position="16"/>
    </location>
</feature>
<feature type="region of interest" description="Disordered" evidence="2">
    <location>
        <begin position="164"/>
        <end position="188"/>
    </location>
</feature>
<reference evidence="5" key="1">
    <citation type="submission" date="2016-07" db="EMBL/GenBank/DDBJ databases">
        <title>Comparative genomics of the Campylobacter concisus group.</title>
        <authorList>
            <person name="Miller W.G."/>
            <person name="Yee E."/>
            <person name="Chapman M.H."/>
            <person name="Huynh S."/>
            <person name="Bono J.L."/>
            <person name="On S.L.W."/>
            <person name="StLeger J."/>
            <person name="Foster G."/>
            <person name="Parker C.T."/>
        </authorList>
    </citation>
    <scope>NUCLEOTIDE SEQUENCE</scope>
    <source>
        <strain evidence="5">525.92</strain>
    </source>
</reference>
<dbReference type="OrthoDB" id="5359821at2"/>
<evidence type="ECO:0000259" key="4">
    <source>
        <dbReference type="Pfam" id="PF03448"/>
    </source>
</evidence>
<evidence type="ECO:0000313" key="6">
    <source>
        <dbReference type="Proteomes" id="UP000006380"/>
    </source>
</evidence>
<feature type="chain" id="PRO_5002709768" evidence="3">
    <location>
        <begin position="17"/>
        <end position="188"/>
    </location>
</feature>
<dbReference type="InterPro" id="IPR006668">
    <property type="entry name" value="Mg_transptr_MgtE_intracell_dom"/>
</dbReference>
<protein>
    <submittedName>
        <fullName evidence="5">Motility protein chaperone MotE</fullName>
    </submittedName>
</protein>
<sequence length="188" mass="21111">MRRVLVFLLVLNFAFAYDVPVDCTQIFEARKDEILKELEVIDEQRQALEAFRASAQAAYEEGLKKLAQKEADINATMKTLEQKRKEIDDQVAKNDKILTQLRTMTTDKVNESYSKMKDQAAADVLSQMSRAQAASIMYALEPKKISTVMAKMDPKTASEITTLLTKGPPFNDDNESSIDTPAGSLNIR</sequence>
<dbReference type="STRING" id="360105.CCV52592_1786"/>
<dbReference type="AlphaFoldDB" id="A7H0A6"/>
<evidence type="ECO:0000313" key="5">
    <source>
        <dbReference type="EMBL" id="EAT99568.1"/>
    </source>
</evidence>
<evidence type="ECO:0000256" key="2">
    <source>
        <dbReference type="SAM" id="MobiDB-lite"/>
    </source>
</evidence>
<keyword evidence="6" id="KW-1185">Reference proteome</keyword>
<name>A7H0A6_CAMC5</name>
<dbReference type="RefSeq" id="WP_011992682.1">
    <property type="nucleotide sequence ID" value="NC_009715.2"/>
</dbReference>
<evidence type="ECO:0000256" key="1">
    <source>
        <dbReference type="SAM" id="Coils"/>
    </source>
</evidence>
<dbReference type="EMBL" id="CP000767">
    <property type="protein sequence ID" value="EAT99568.1"/>
    <property type="molecule type" value="Genomic_DNA"/>
</dbReference>
<dbReference type="Pfam" id="PF03448">
    <property type="entry name" value="MgtE_N"/>
    <property type="match status" value="1"/>
</dbReference>
<dbReference type="InterPro" id="IPR038076">
    <property type="entry name" value="MgtE_N_sf"/>
</dbReference>
<keyword evidence="1" id="KW-0175">Coiled coil</keyword>
<accession>A7H0A6</accession>
<feature type="domain" description="Magnesium transporter MgtE intracellular" evidence="4">
    <location>
        <begin position="70"/>
        <end position="165"/>
    </location>
</feature>
<feature type="coiled-coil region" evidence="1">
    <location>
        <begin position="41"/>
        <end position="100"/>
    </location>
</feature>
<proteinExistence type="predicted"/>
<dbReference type="Proteomes" id="UP000006380">
    <property type="component" value="Chromosome"/>
</dbReference>
<gene>
    <name evidence="5" type="ORF">CCV52592_1786</name>
</gene>
<organism evidence="5 6">
    <name type="scientific">Campylobacter curvus (strain 525.92)</name>
    <dbReference type="NCBI Taxonomy" id="360105"/>
    <lineage>
        <taxon>Bacteria</taxon>
        <taxon>Pseudomonadati</taxon>
        <taxon>Campylobacterota</taxon>
        <taxon>Epsilonproteobacteria</taxon>
        <taxon>Campylobacterales</taxon>
        <taxon>Campylobacteraceae</taxon>
        <taxon>Campylobacter</taxon>
    </lineage>
</organism>
<dbReference type="KEGG" id="ccv:CCV52592_1786"/>
<dbReference type="Gene3D" id="1.25.60.10">
    <property type="entry name" value="MgtE N-terminal domain-like"/>
    <property type="match status" value="1"/>
</dbReference>
<evidence type="ECO:0000256" key="3">
    <source>
        <dbReference type="SAM" id="SignalP"/>
    </source>
</evidence>
<dbReference type="HOGENOM" id="CLU_085984_1_0_7"/>
<dbReference type="SUPFAM" id="SSF158791">
    <property type="entry name" value="MgtE N-terminal domain-like"/>
    <property type="match status" value="1"/>
</dbReference>
<keyword evidence="3" id="KW-0732">Signal</keyword>